<feature type="domain" description="Peptidase S9 prolyl oligopeptidase catalytic" evidence="3">
    <location>
        <begin position="443"/>
        <end position="649"/>
    </location>
</feature>
<gene>
    <name evidence="4" type="ORF">CBF27_03350</name>
</gene>
<keyword evidence="1" id="KW-0378">Hydrolase</keyword>
<evidence type="ECO:0000313" key="5">
    <source>
        <dbReference type="Proteomes" id="UP000286773"/>
    </source>
</evidence>
<dbReference type="PANTHER" id="PTHR42776">
    <property type="entry name" value="SERINE PEPTIDASE S9 FAMILY MEMBER"/>
    <property type="match status" value="1"/>
</dbReference>
<dbReference type="EMBL" id="NGKC01000002">
    <property type="protein sequence ID" value="RSU13951.1"/>
    <property type="molecule type" value="Genomic_DNA"/>
</dbReference>
<evidence type="ECO:0000256" key="1">
    <source>
        <dbReference type="ARBA" id="ARBA00022801"/>
    </source>
</evidence>
<proteinExistence type="predicted"/>
<dbReference type="SUPFAM" id="SSF53474">
    <property type="entry name" value="alpha/beta-Hydrolases"/>
    <property type="match status" value="1"/>
</dbReference>
<name>A0A430B122_9ENTE</name>
<accession>A0A430B122</accession>
<organism evidence="4 5">
    <name type="scientific">Vagococcus acidifermentans</name>
    <dbReference type="NCBI Taxonomy" id="564710"/>
    <lineage>
        <taxon>Bacteria</taxon>
        <taxon>Bacillati</taxon>
        <taxon>Bacillota</taxon>
        <taxon>Bacilli</taxon>
        <taxon>Lactobacillales</taxon>
        <taxon>Enterococcaceae</taxon>
        <taxon>Vagococcus</taxon>
    </lineage>
</organism>
<dbReference type="InterPro" id="IPR029058">
    <property type="entry name" value="AB_hydrolase_fold"/>
</dbReference>
<dbReference type="GO" id="GO:0004252">
    <property type="term" value="F:serine-type endopeptidase activity"/>
    <property type="evidence" value="ECO:0007669"/>
    <property type="project" value="TreeGrafter"/>
</dbReference>
<dbReference type="Proteomes" id="UP000286773">
    <property type="component" value="Unassembled WGS sequence"/>
</dbReference>
<comment type="caution">
    <text evidence="4">The sequence shown here is derived from an EMBL/GenBank/DDBJ whole genome shotgun (WGS) entry which is preliminary data.</text>
</comment>
<dbReference type="PANTHER" id="PTHR42776:SF27">
    <property type="entry name" value="DIPEPTIDYL PEPTIDASE FAMILY MEMBER 6"/>
    <property type="match status" value="1"/>
</dbReference>
<sequence>MDKVTMADLFLIETVATPVYHPDGSCFLYVTNRICERENVYRSRIMLYNLETGTQESLVSHPSKNTLPVWNAAGNSFLFISNRTGTNQVYVFDVDSREEKQLTFEDADVAQVAWHVDDVHFFYGTERTERSSFIADNVFVTRRLDYLSNGKGLLSDDRRQVVVMQHIDKKQGCEVCTYSLGYGLKKAWTVVPDGSALIVEKPADEADPFNQDTLLFKVDLTDFSETLLLSEISAGCFGEPTWSDNQRYLAAVGSDKPYQTINQFCVFLYDTANRTLQNMTGRFDCQVSDFAVSDIKAGESNPLLQWSPADQCFYTLVSLEGRVSIFKLVPDTGVFEELTPGAHHITDFTVHPSEKELLFCESTPGVPSRIVQLHTESGEKHVLVDPNKPLAEMATADYQPVEYRAKDGGRIPGYLVLPSDNKTAKIPLIVNIHGGPYTMHATTFHHEVQMMAGAGYAVLLVNPRGSFGYGQQHLDGVLGRYGEEDYTDMMTAVHEVLAEYRMLDADNLFVTGGSYGGFMVNWMICHSDMFKAAVTQRSMSNFVSMVGTSDIGYHFFVEENKADILKADILWQKSPLAYVAQVNTPVLIMHSEQDDRCPMEQAEQWYAALKYLGKDAAFIRFDQSDHDLSRSGLPQLRRIRLEEMMKWFAFYRNS</sequence>
<dbReference type="InterPro" id="IPR011042">
    <property type="entry name" value="6-blade_b-propeller_TolB-like"/>
</dbReference>
<dbReference type="InterPro" id="IPR001375">
    <property type="entry name" value="Peptidase_S9_cat"/>
</dbReference>
<dbReference type="AlphaFoldDB" id="A0A430B122"/>
<reference evidence="4 5" key="1">
    <citation type="submission" date="2017-05" db="EMBL/GenBank/DDBJ databases">
        <title>Vagococcus spp. assemblies.</title>
        <authorList>
            <person name="Gulvik C.A."/>
        </authorList>
    </citation>
    <scope>NUCLEOTIDE SEQUENCE [LARGE SCALE GENOMIC DNA]</scope>
    <source>
        <strain evidence="4 5">LMG 24798</strain>
    </source>
</reference>
<evidence type="ECO:0000259" key="3">
    <source>
        <dbReference type="Pfam" id="PF00326"/>
    </source>
</evidence>
<dbReference type="Gene3D" id="3.40.50.1820">
    <property type="entry name" value="alpha/beta hydrolase"/>
    <property type="match status" value="1"/>
</dbReference>
<keyword evidence="2" id="KW-0720">Serine protease</keyword>
<dbReference type="OrthoDB" id="108903at2"/>
<evidence type="ECO:0000256" key="2">
    <source>
        <dbReference type="ARBA" id="ARBA00022825"/>
    </source>
</evidence>
<dbReference type="SUPFAM" id="SSF82171">
    <property type="entry name" value="DPP6 N-terminal domain-like"/>
    <property type="match status" value="1"/>
</dbReference>
<dbReference type="RefSeq" id="WP_126812415.1">
    <property type="nucleotide sequence ID" value="NZ_NGKC01000002.1"/>
</dbReference>
<dbReference type="InterPro" id="IPR011659">
    <property type="entry name" value="WD40"/>
</dbReference>
<dbReference type="Gene3D" id="2.120.10.30">
    <property type="entry name" value="TolB, C-terminal domain"/>
    <property type="match status" value="1"/>
</dbReference>
<protein>
    <recommendedName>
        <fullName evidence="3">Peptidase S9 prolyl oligopeptidase catalytic domain-containing protein</fullName>
    </recommendedName>
</protein>
<keyword evidence="2" id="KW-0645">Protease</keyword>
<dbReference type="GO" id="GO:0006508">
    <property type="term" value="P:proteolysis"/>
    <property type="evidence" value="ECO:0007669"/>
    <property type="project" value="InterPro"/>
</dbReference>
<dbReference type="Pfam" id="PF07676">
    <property type="entry name" value="PD40"/>
    <property type="match status" value="1"/>
</dbReference>
<evidence type="ECO:0000313" key="4">
    <source>
        <dbReference type="EMBL" id="RSU13951.1"/>
    </source>
</evidence>
<dbReference type="Pfam" id="PF00326">
    <property type="entry name" value="Peptidase_S9"/>
    <property type="match status" value="1"/>
</dbReference>
<keyword evidence="5" id="KW-1185">Reference proteome</keyword>